<proteinExistence type="predicted"/>
<dbReference type="RefSeq" id="WP_155111157.1">
    <property type="nucleotide sequence ID" value="NZ_WMIB01000002.1"/>
</dbReference>
<name>A0A7X2S2Q6_9BACI</name>
<dbReference type="Proteomes" id="UP000434639">
    <property type="component" value="Unassembled WGS sequence"/>
</dbReference>
<sequence>MPGELDAIWEVFLSELAASSKTADVQKKMIAGIPFLYIKDDHLLSLEPAEDLISQAARKAMLYKKVSCKTVFVRKENSMWIFRHRFYVPQEKMFCCGNLCEDCILLKQ</sequence>
<dbReference type="AlphaFoldDB" id="A0A7X2S2Q6"/>
<protein>
    <submittedName>
        <fullName evidence="1">Uncharacterized protein</fullName>
    </submittedName>
</protein>
<accession>A0A7X2S2Q6</accession>
<organism evidence="1 2">
    <name type="scientific">Metabacillus mangrovi</name>
    <dbReference type="NCBI Taxonomy" id="1491830"/>
    <lineage>
        <taxon>Bacteria</taxon>
        <taxon>Bacillati</taxon>
        <taxon>Bacillota</taxon>
        <taxon>Bacilli</taxon>
        <taxon>Bacillales</taxon>
        <taxon>Bacillaceae</taxon>
        <taxon>Metabacillus</taxon>
    </lineage>
</organism>
<reference evidence="1 2" key="1">
    <citation type="journal article" date="2017" name="Int. J. Syst. Evol. Microbiol.">
        <title>Bacillus mangrovi sp. nov., isolated from a sediment sample from a mangrove forest.</title>
        <authorList>
            <person name="Gupta V."/>
            <person name="Singh P.K."/>
            <person name="Korpole S."/>
            <person name="Tanuku N.R.S."/>
            <person name="Pinnaka A.K."/>
        </authorList>
    </citation>
    <scope>NUCLEOTIDE SEQUENCE [LARGE SCALE GENOMIC DNA]</scope>
    <source>
        <strain evidence="1 2">KCTC 33872</strain>
    </source>
</reference>
<dbReference type="OrthoDB" id="2988713at2"/>
<keyword evidence="2" id="KW-1185">Reference proteome</keyword>
<dbReference type="EMBL" id="WMIB01000002">
    <property type="protein sequence ID" value="MTH52608.1"/>
    <property type="molecule type" value="Genomic_DNA"/>
</dbReference>
<evidence type="ECO:0000313" key="2">
    <source>
        <dbReference type="Proteomes" id="UP000434639"/>
    </source>
</evidence>
<gene>
    <name evidence="1" type="ORF">GKZ89_04245</name>
</gene>
<evidence type="ECO:0000313" key="1">
    <source>
        <dbReference type="EMBL" id="MTH52608.1"/>
    </source>
</evidence>
<comment type="caution">
    <text evidence="1">The sequence shown here is derived from an EMBL/GenBank/DDBJ whole genome shotgun (WGS) entry which is preliminary data.</text>
</comment>